<keyword evidence="2" id="KW-1185">Reference proteome</keyword>
<name>A0A0L8KUM8_9ACTN</name>
<proteinExistence type="predicted"/>
<dbReference type="EMBL" id="LGUS01000220">
    <property type="protein sequence ID" value="KOG29641.1"/>
    <property type="molecule type" value="Genomic_DNA"/>
</dbReference>
<dbReference type="Proteomes" id="UP000037251">
    <property type="component" value="Unassembled WGS sequence"/>
</dbReference>
<evidence type="ECO:0000313" key="1">
    <source>
        <dbReference type="EMBL" id="KOG29641.1"/>
    </source>
</evidence>
<dbReference type="GeneID" id="32390341"/>
<organism evidence="1 2">
    <name type="scientific">Streptomyces resistomycificus</name>
    <dbReference type="NCBI Taxonomy" id="67356"/>
    <lineage>
        <taxon>Bacteria</taxon>
        <taxon>Bacillati</taxon>
        <taxon>Actinomycetota</taxon>
        <taxon>Actinomycetes</taxon>
        <taxon>Kitasatosporales</taxon>
        <taxon>Streptomycetaceae</taxon>
        <taxon>Streptomyces</taxon>
        <taxon>Streptomyces aurantiacus group</taxon>
    </lineage>
</organism>
<accession>A0A0L8KUM8</accession>
<gene>
    <name evidence="1" type="ORF">ADK37_36100</name>
</gene>
<dbReference type="AlphaFoldDB" id="A0A0L8KUM8"/>
<comment type="caution">
    <text evidence="1">The sequence shown here is derived from an EMBL/GenBank/DDBJ whole genome shotgun (WGS) entry which is preliminary data.</text>
</comment>
<dbReference type="RefSeq" id="WP_030042934.1">
    <property type="nucleotide sequence ID" value="NZ_LGUS01000220.1"/>
</dbReference>
<reference evidence="2" key="1">
    <citation type="submission" date="2015-07" db="EMBL/GenBank/DDBJ databases">
        <authorList>
            <person name="Ju K.-S."/>
            <person name="Doroghazi J.R."/>
            <person name="Metcalf W.W."/>
        </authorList>
    </citation>
    <scope>NUCLEOTIDE SEQUENCE [LARGE SCALE GENOMIC DNA]</scope>
    <source>
        <strain evidence="2">NRRL 2290</strain>
    </source>
</reference>
<evidence type="ECO:0000313" key="2">
    <source>
        <dbReference type="Proteomes" id="UP000037251"/>
    </source>
</evidence>
<sequence>MSLRQVPDAAMPQVTQHLLEQSHLYVSPSRRYRLEDLLWEEDAPPEIPKKARRELARALDLGVIRDRWCQYPKSAAQMTGVGCTEHGLRSRAAGPWRLLSRVGRLGP</sequence>
<protein>
    <submittedName>
        <fullName evidence="1">Uncharacterized protein</fullName>
    </submittedName>
</protein>